<dbReference type="PROSITE" id="PS51682">
    <property type="entry name" value="SAM_OMT_I"/>
    <property type="match status" value="1"/>
</dbReference>
<comment type="similarity">
    <text evidence="4">Belongs to the class I-like SAM-binding methyltransferase superfamily. Cation-dependent O-methyltransferase family.</text>
</comment>
<evidence type="ECO:0000256" key="2">
    <source>
        <dbReference type="ARBA" id="ARBA00022679"/>
    </source>
</evidence>
<evidence type="ECO:0008006" key="7">
    <source>
        <dbReference type="Google" id="ProtNLM"/>
    </source>
</evidence>
<dbReference type="Pfam" id="PF13578">
    <property type="entry name" value="Methyltransf_24"/>
    <property type="match status" value="1"/>
</dbReference>
<dbReference type="CDD" id="cd02440">
    <property type="entry name" value="AdoMet_MTases"/>
    <property type="match status" value="1"/>
</dbReference>
<name>A0ABR0T0T5_9HYPO</name>
<organism evidence="5 6">
    <name type="scientific">Cladobotryum mycophilum</name>
    <dbReference type="NCBI Taxonomy" id="491253"/>
    <lineage>
        <taxon>Eukaryota</taxon>
        <taxon>Fungi</taxon>
        <taxon>Dikarya</taxon>
        <taxon>Ascomycota</taxon>
        <taxon>Pezizomycotina</taxon>
        <taxon>Sordariomycetes</taxon>
        <taxon>Hypocreomycetidae</taxon>
        <taxon>Hypocreales</taxon>
        <taxon>Hypocreaceae</taxon>
        <taxon>Cladobotryum</taxon>
    </lineage>
</organism>
<evidence type="ECO:0000313" key="5">
    <source>
        <dbReference type="EMBL" id="KAK5997974.1"/>
    </source>
</evidence>
<reference evidence="5 6" key="1">
    <citation type="submission" date="2024-01" db="EMBL/GenBank/DDBJ databases">
        <title>Complete genome of Cladobotryum mycophilum ATHUM6906.</title>
        <authorList>
            <person name="Christinaki A.C."/>
            <person name="Myridakis A.I."/>
            <person name="Kouvelis V.N."/>
        </authorList>
    </citation>
    <scope>NUCLEOTIDE SEQUENCE [LARGE SCALE GENOMIC DNA]</scope>
    <source>
        <strain evidence="5 6">ATHUM6906</strain>
    </source>
</reference>
<dbReference type="EMBL" id="JAVFKD010000001">
    <property type="protein sequence ID" value="KAK5997974.1"/>
    <property type="molecule type" value="Genomic_DNA"/>
</dbReference>
<keyword evidence="2" id="KW-0808">Transferase</keyword>
<evidence type="ECO:0000313" key="6">
    <source>
        <dbReference type="Proteomes" id="UP001338125"/>
    </source>
</evidence>
<dbReference type="InterPro" id="IPR002935">
    <property type="entry name" value="SAM_O-MeTrfase"/>
</dbReference>
<evidence type="ECO:0000256" key="1">
    <source>
        <dbReference type="ARBA" id="ARBA00022603"/>
    </source>
</evidence>
<dbReference type="Proteomes" id="UP001338125">
    <property type="component" value="Unassembled WGS sequence"/>
</dbReference>
<dbReference type="InterPro" id="IPR029063">
    <property type="entry name" value="SAM-dependent_MTases_sf"/>
</dbReference>
<dbReference type="PANTHER" id="PTHR43167">
    <property type="entry name" value="PUTATIVE (AFU_ORTHOLOGUE AFUA_6G01830)-RELATED"/>
    <property type="match status" value="1"/>
</dbReference>
<evidence type="ECO:0000256" key="3">
    <source>
        <dbReference type="ARBA" id="ARBA00022691"/>
    </source>
</evidence>
<protein>
    <recommendedName>
        <fullName evidence="7">O-methyltransferase</fullName>
    </recommendedName>
</protein>
<gene>
    <name evidence="5" type="ORF">PT974_00342</name>
</gene>
<comment type="caution">
    <text evidence="5">The sequence shown here is derived from an EMBL/GenBank/DDBJ whole genome shotgun (WGS) entry which is preliminary data.</text>
</comment>
<dbReference type="PANTHER" id="PTHR43167:SF1">
    <property type="entry name" value="PUTATIVE (AFU_ORTHOLOGUE AFUA_6G01830)-RELATED"/>
    <property type="match status" value="1"/>
</dbReference>
<dbReference type="Gene3D" id="3.40.50.150">
    <property type="entry name" value="Vaccinia Virus protein VP39"/>
    <property type="match status" value="1"/>
</dbReference>
<dbReference type="SUPFAM" id="SSF53335">
    <property type="entry name" value="S-adenosyl-L-methionine-dependent methyltransferases"/>
    <property type="match status" value="1"/>
</dbReference>
<keyword evidence="3" id="KW-0949">S-adenosyl-L-methionine</keyword>
<proteinExistence type="inferred from homology"/>
<accession>A0ABR0T0T5</accession>
<evidence type="ECO:0000256" key="4">
    <source>
        <dbReference type="ARBA" id="ARBA00023453"/>
    </source>
</evidence>
<sequence>MASSSPTPNPIEAPPHVHALLDRLHQESKAQEAALGPLYLYTKENFHQLMSDKFIALDQDKAQFVYQLVRATGARNVIEVGTSFGVSTIYFALAVGSNLERLGGEGKVIATEWEKTKAEQARKHWNEAGEDLVARHIDLREGDLLETLKENVPTLDVVLIDIWAPVALPALKLLEPRMRPGTVVLLDNSVSSAPRYQELLAHLRSPDNGYSNLTLPYSGGLEMSIRQT</sequence>
<keyword evidence="6" id="KW-1185">Reference proteome</keyword>
<keyword evidence="1" id="KW-0489">Methyltransferase</keyword>